<dbReference type="AlphaFoldDB" id="A0A4Y9ZLS3"/>
<evidence type="ECO:0000313" key="3">
    <source>
        <dbReference type="EMBL" id="TFY75722.1"/>
    </source>
</evidence>
<comment type="caution">
    <text evidence="3">The sequence shown here is derived from an EMBL/GenBank/DDBJ whole genome shotgun (WGS) entry which is preliminary data.</text>
</comment>
<evidence type="ECO:0000259" key="2">
    <source>
        <dbReference type="Pfam" id="PF00656"/>
    </source>
</evidence>
<feature type="domain" description="Peptidase C14 caspase" evidence="2">
    <location>
        <begin position="11"/>
        <end position="139"/>
    </location>
</feature>
<dbReference type="PANTHER" id="PTHR48104">
    <property type="entry name" value="METACASPASE-4"/>
    <property type="match status" value="1"/>
</dbReference>
<comment type="similarity">
    <text evidence="1">Belongs to the peptidase C14B family.</text>
</comment>
<dbReference type="EMBL" id="SFCI01001458">
    <property type="protein sequence ID" value="TFY75722.1"/>
    <property type="molecule type" value="Genomic_DNA"/>
</dbReference>
<reference evidence="3 4" key="1">
    <citation type="submission" date="2019-02" db="EMBL/GenBank/DDBJ databases">
        <title>Genome sequencing of the rare red list fungi Hericium alpestre (H. flagellum).</title>
        <authorList>
            <person name="Buettner E."/>
            <person name="Kellner H."/>
        </authorList>
    </citation>
    <scope>NUCLEOTIDE SEQUENCE [LARGE SCALE GENOMIC DNA]</scope>
    <source>
        <strain evidence="3 4">DSM 108284</strain>
    </source>
</reference>
<dbReference type="Proteomes" id="UP000298061">
    <property type="component" value="Unassembled WGS sequence"/>
</dbReference>
<proteinExistence type="inferred from homology"/>
<dbReference type="STRING" id="135208.A0A4Y9ZLS3"/>
<name>A0A4Y9ZLS3_9AGAM</name>
<dbReference type="Gene3D" id="3.40.50.12660">
    <property type="match status" value="1"/>
</dbReference>
<dbReference type="OrthoDB" id="3223806at2759"/>
<evidence type="ECO:0000256" key="1">
    <source>
        <dbReference type="ARBA" id="ARBA00009005"/>
    </source>
</evidence>
<accession>A0A4Y9ZLS3</accession>
<gene>
    <name evidence="3" type="ORF">EWM64_g8290</name>
</gene>
<dbReference type="Pfam" id="PF00656">
    <property type="entry name" value="Peptidase_C14"/>
    <property type="match status" value="1"/>
</dbReference>
<dbReference type="InterPro" id="IPR011600">
    <property type="entry name" value="Pept_C14_caspase"/>
</dbReference>
<evidence type="ECO:0000313" key="4">
    <source>
        <dbReference type="Proteomes" id="UP000298061"/>
    </source>
</evidence>
<dbReference type="PANTHER" id="PTHR48104:SF30">
    <property type="entry name" value="METACASPASE-1"/>
    <property type="match status" value="1"/>
</dbReference>
<organism evidence="3 4">
    <name type="scientific">Hericium alpestre</name>
    <dbReference type="NCBI Taxonomy" id="135208"/>
    <lineage>
        <taxon>Eukaryota</taxon>
        <taxon>Fungi</taxon>
        <taxon>Dikarya</taxon>
        <taxon>Basidiomycota</taxon>
        <taxon>Agaricomycotina</taxon>
        <taxon>Agaricomycetes</taxon>
        <taxon>Russulales</taxon>
        <taxon>Hericiaceae</taxon>
        <taxon>Hericium</taxon>
    </lineage>
</organism>
<keyword evidence="4" id="KW-1185">Reference proteome</keyword>
<protein>
    <recommendedName>
        <fullName evidence="2">Peptidase C14 caspase domain-containing protein</fullName>
    </recommendedName>
</protein>
<dbReference type="GO" id="GO:0004197">
    <property type="term" value="F:cysteine-type endopeptidase activity"/>
    <property type="evidence" value="ECO:0007669"/>
    <property type="project" value="InterPro"/>
</dbReference>
<sequence>MPPITPRKPQRRALLIGICYKHTHQDDWPELLLTHRDVDRFRALLRSRYDYADDEITVMKDDEAVPSRLWPTAQNIRRELDRLVRGTAAGDQLVLLFCGHSDQLDTEETKDKTEEDGQDEVIIACDAKRIVDNELKYRLVTSLHAGVNLTVRVLSLS</sequence>
<dbReference type="GO" id="GO:0005737">
    <property type="term" value="C:cytoplasm"/>
    <property type="evidence" value="ECO:0007669"/>
    <property type="project" value="TreeGrafter"/>
</dbReference>
<dbReference type="InterPro" id="IPR050452">
    <property type="entry name" value="Metacaspase"/>
</dbReference>
<dbReference type="GO" id="GO:0006508">
    <property type="term" value="P:proteolysis"/>
    <property type="evidence" value="ECO:0007669"/>
    <property type="project" value="InterPro"/>
</dbReference>